<organism evidence="5 6">
    <name type="scientific">Centropus unirufus</name>
    <dbReference type="NCBI Taxonomy" id="1118519"/>
    <lineage>
        <taxon>Eukaryota</taxon>
        <taxon>Metazoa</taxon>
        <taxon>Chordata</taxon>
        <taxon>Craniata</taxon>
        <taxon>Vertebrata</taxon>
        <taxon>Euteleostomi</taxon>
        <taxon>Archelosauria</taxon>
        <taxon>Archosauria</taxon>
        <taxon>Dinosauria</taxon>
        <taxon>Saurischia</taxon>
        <taxon>Theropoda</taxon>
        <taxon>Coelurosauria</taxon>
        <taxon>Aves</taxon>
        <taxon>Neognathae</taxon>
        <taxon>Neoaves</taxon>
        <taxon>Otidimorphae</taxon>
        <taxon>Cuculiformes</taxon>
        <taxon>Centropidae</taxon>
        <taxon>Centropus</taxon>
    </lineage>
</organism>
<evidence type="ECO:0000256" key="2">
    <source>
        <dbReference type="ARBA" id="ARBA00024228"/>
    </source>
</evidence>
<dbReference type="Pfam" id="PF09774">
    <property type="entry name" value="MIX23"/>
    <property type="match status" value="1"/>
</dbReference>
<dbReference type="Proteomes" id="UP000517892">
    <property type="component" value="Unassembled WGS sequence"/>
</dbReference>
<dbReference type="EMBL" id="VYZI01000501">
    <property type="protein sequence ID" value="NWR77697.1"/>
    <property type="molecule type" value="Genomic_DNA"/>
</dbReference>
<dbReference type="AlphaFoldDB" id="A0A7K5A2U4"/>
<comment type="caution">
    <text evidence="5">The sequence shown here is derived from an EMBL/GenBank/DDBJ whole genome shotgun (WGS) entry which is preliminary data.</text>
</comment>
<comment type="similarity">
    <text evidence="1">Belongs to the MIX23 family.</text>
</comment>
<evidence type="ECO:0000256" key="4">
    <source>
        <dbReference type="SAM" id="Coils"/>
    </source>
</evidence>
<name>A0A7K5A2U4_9AVES</name>
<proteinExistence type="inferred from homology"/>
<evidence type="ECO:0000256" key="1">
    <source>
        <dbReference type="ARBA" id="ARBA00024204"/>
    </source>
</evidence>
<dbReference type="PANTHER" id="PTHR31905">
    <property type="entry name" value="COILED-COIL DOMAIN-CONTAINING PROTEIN 58"/>
    <property type="match status" value="1"/>
</dbReference>
<protein>
    <recommendedName>
        <fullName evidence="2">Protein MIX23</fullName>
    </recommendedName>
    <alternativeName>
        <fullName evidence="3">Coiled-coil domain-containing protein 58</fullName>
    </alternativeName>
</protein>
<evidence type="ECO:0000313" key="6">
    <source>
        <dbReference type="Proteomes" id="UP000517892"/>
    </source>
</evidence>
<evidence type="ECO:0000256" key="3">
    <source>
        <dbReference type="ARBA" id="ARBA00030733"/>
    </source>
</evidence>
<dbReference type="PANTHER" id="PTHR31905:SF2">
    <property type="entry name" value="PROTEIN MIX23"/>
    <property type="match status" value="1"/>
</dbReference>
<dbReference type="GO" id="GO:0005758">
    <property type="term" value="C:mitochondrial intermembrane space"/>
    <property type="evidence" value="ECO:0007669"/>
    <property type="project" value="InterPro"/>
</dbReference>
<keyword evidence="6" id="KW-1185">Reference proteome</keyword>
<gene>
    <name evidence="5" type="primary">Ccdc58</name>
    <name evidence="5" type="ORF">CENUNI_R03350</name>
</gene>
<dbReference type="InterPro" id="IPR019171">
    <property type="entry name" value="MIX23"/>
</dbReference>
<reference evidence="5 6" key="1">
    <citation type="submission" date="2019-09" db="EMBL/GenBank/DDBJ databases">
        <title>Bird 10,000 Genomes (B10K) Project - Family phase.</title>
        <authorList>
            <person name="Zhang G."/>
        </authorList>
    </citation>
    <scope>NUCLEOTIDE SEQUENCE [LARGE SCALE GENOMIC DNA]</scope>
    <source>
        <strain evidence="5">B10K-DU-017-25</strain>
        <tissue evidence="5">Mixed tissue sample</tissue>
    </source>
</reference>
<keyword evidence="4" id="KW-0175">Coiled coil</keyword>
<feature type="non-terminal residue" evidence="5">
    <location>
        <position position="109"/>
    </location>
</feature>
<accession>A0A7K5A2U4</accession>
<evidence type="ECO:0000313" key="5">
    <source>
        <dbReference type="EMBL" id="NWR77697.1"/>
    </source>
</evidence>
<feature type="non-terminal residue" evidence="5">
    <location>
        <position position="1"/>
    </location>
</feature>
<dbReference type="OrthoDB" id="5593818at2759"/>
<feature type="coiled-coil region" evidence="4">
    <location>
        <begin position="75"/>
        <end position="109"/>
    </location>
</feature>
<sequence length="109" mass="12422">MAAPSGAASCEDFAEFQEFLRVMRTIDDRIVHELNTTIPTASFVGKIDASQTCKELYQSLMDMHTSRERIIKNCIAQTSSAVKTLREEREKAQDDVELLKQLRKEQTKV</sequence>